<accession>A0A6P1ZBL8</accession>
<dbReference type="SUPFAM" id="SSF52540">
    <property type="entry name" value="P-loop containing nucleoside triphosphate hydrolases"/>
    <property type="match status" value="1"/>
</dbReference>
<dbReference type="Proteomes" id="UP000434052">
    <property type="component" value="Unassembled WGS sequence"/>
</dbReference>
<dbReference type="GO" id="GO:0005524">
    <property type="term" value="F:ATP binding"/>
    <property type="evidence" value="ECO:0007669"/>
    <property type="project" value="UniProtKB-KW"/>
</dbReference>
<proteinExistence type="predicted"/>
<evidence type="ECO:0000259" key="3">
    <source>
        <dbReference type="PROSITE" id="PS50045"/>
    </source>
</evidence>
<dbReference type="InterPro" id="IPR002078">
    <property type="entry name" value="Sigma_54_int"/>
</dbReference>
<evidence type="ECO:0000313" key="5">
    <source>
        <dbReference type="Proteomes" id="UP000434052"/>
    </source>
</evidence>
<keyword evidence="1" id="KW-0547">Nucleotide-binding</keyword>
<evidence type="ECO:0000256" key="1">
    <source>
        <dbReference type="ARBA" id="ARBA00022741"/>
    </source>
</evidence>
<dbReference type="RefSeq" id="WP_167512669.1">
    <property type="nucleotide sequence ID" value="NZ_QMIF01000064.1"/>
</dbReference>
<organism evidence="4 5">
    <name type="scientific">Oceanidesulfovibrio marinus</name>
    <dbReference type="NCBI Taxonomy" id="370038"/>
    <lineage>
        <taxon>Bacteria</taxon>
        <taxon>Pseudomonadati</taxon>
        <taxon>Thermodesulfobacteriota</taxon>
        <taxon>Desulfovibrionia</taxon>
        <taxon>Desulfovibrionales</taxon>
        <taxon>Desulfovibrionaceae</taxon>
        <taxon>Oceanidesulfovibrio</taxon>
    </lineage>
</organism>
<dbReference type="PROSITE" id="PS50045">
    <property type="entry name" value="SIGMA54_INTERACT_4"/>
    <property type="match status" value="1"/>
</dbReference>
<comment type="caution">
    <text evidence="4">The sequence shown here is derived from an EMBL/GenBank/DDBJ whole genome shotgun (WGS) entry which is preliminary data.</text>
</comment>
<dbReference type="GO" id="GO:0006355">
    <property type="term" value="P:regulation of DNA-templated transcription"/>
    <property type="evidence" value="ECO:0007669"/>
    <property type="project" value="InterPro"/>
</dbReference>
<dbReference type="PANTHER" id="PTHR32071:SF38">
    <property type="entry name" value="PSP OPERON TRANSCRIPTIONAL ACTIVATOR"/>
    <property type="match status" value="1"/>
</dbReference>
<keyword evidence="2" id="KW-0067">ATP-binding</keyword>
<name>A0A6P1ZBL8_9BACT</name>
<feature type="domain" description="Sigma-54 factor interaction" evidence="3">
    <location>
        <begin position="14"/>
        <end position="130"/>
    </location>
</feature>
<dbReference type="EMBL" id="QMIF01000064">
    <property type="protein sequence ID" value="TVM29428.1"/>
    <property type="molecule type" value="Genomic_DNA"/>
</dbReference>
<gene>
    <name evidence="4" type="ORF">DQK91_22010</name>
</gene>
<feature type="non-terminal residue" evidence="4">
    <location>
        <position position="1"/>
    </location>
</feature>
<evidence type="ECO:0000313" key="4">
    <source>
        <dbReference type="EMBL" id="TVM29428.1"/>
    </source>
</evidence>
<dbReference type="PANTHER" id="PTHR32071">
    <property type="entry name" value="TRANSCRIPTIONAL REGULATORY PROTEIN"/>
    <property type="match status" value="1"/>
</dbReference>
<protein>
    <recommendedName>
        <fullName evidence="3">Sigma-54 factor interaction domain-containing protein</fullName>
    </recommendedName>
</protein>
<dbReference type="Pfam" id="PF00158">
    <property type="entry name" value="Sigma54_activat"/>
    <property type="match status" value="1"/>
</dbReference>
<dbReference type="Gene3D" id="3.40.50.300">
    <property type="entry name" value="P-loop containing nucleotide triphosphate hydrolases"/>
    <property type="match status" value="1"/>
</dbReference>
<sequence length="130" mass="14376">HMVLIRTDTSSMDLVGSSETFLAFRDELARVARVDRTIIIVGERGTGKELAAARLNYLYQSGQARVGNLNRAALEPSSQEAERLGNEPGALTGAAARRRGRFEVADRGTRFLEELAKMPMTLQEQIMRVV</sequence>
<evidence type="ECO:0000256" key="2">
    <source>
        <dbReference type="ARBA" id="ARBA00022840"/>
    </source>
</evidence>
<dbReference type="AlphaFoldDB" id="A0A6P1ZBL8"/>
<dbReference type="InterPro" id="IPR027417">
    <property type="entry name" value="P-loop_NTPase"/>
</dbReference>
<reference evidence="4 5" key="1">
    <citation type="submission" date="2018-06" db="EMBL/GenBank/DDBJ databases">
        <title>Complete genome of Desulfovibrio marinus P48SEP.</title>
        <authorList>
            <person name="Crispim J.S."/>
            <person name="Vidigal P.M.P."/>
            <person name="Silva L.C.F."/>
            <person name="Araujo L.C."/>
            <person name="Laguardia C.N."/>
            <person name="Dias R.S."/>
            <person name="Sousa M.P."/>
            <person name="Paula S.O."/>
            <person name="Silva C."/>
        </authorList>
    </citation>
    <scope>NUCLEOTIDE SEQUENCE [LARGE SCALE GENOMIC DNA]</scope>
    <source>
        <strain evidence="4 5">P48SEP</strain>
    </source>
</reference>